<feature type="binding site" evidence="8">
    <location>
        <position position="95"/>
    </location>
    <ligand>
        <name>Cu cation</name>
        <dbReference type="ChEBI" id="CHEBI:23378"/>
    </ligand>
</feature>
<dbReference type="EMBL" id="BSFH01000028">
    <property type="protein sequence ID" value="GLK64548.1"/>
    <property type="molecule type" value="Genomic_DNA"/>
</dbReference>
<feature type="domain" description="Blue (type 1) copper" evidence="10">
    <location>
        <begin position="24"/>
        <end position="109"/>
    </location>
</feature>
<keyword evidence="2" id="KW-0813">Transport</keyword>
<dbReference type="Pfam" id="PF00127">
    <property type="entry name" value="Copper-bind"/>
    <property type="match status" value="1"/>
</dbReference>
<comment type="cofactor">
    <cofactor evidence="8">
        <name>Cu cation</name>
        <dbReference type="ChEBI" id="CHEBI:23378"/>
    </cofactor>
    <text evidence="8">Binds 1 copper ion per subunit.</text>
</comment>
<protein>
    <recommendedName>
        <fullName evidence="7">Pseudoazurin</fullName>
    </recommendedName>
</protein>
<name>A0AAD3P0C6_9RHOB</name>
<evidence type="ECO:0000313" key="11">
    <source>
        <dbReference type="EMBL" id="GLK64548.1"/>
    </source>
</evidence>
<dbReference type="InterPro" id="IPR012745">
    <property type="entry name" value="Pseudoazurin"/>
</dbReference>
<dbReference type="InterPro" id="IPR008972">
    <property type="entry name" value="Cupredoxin"/>
</dbReference>
<feature type="chain" id="PRO_5042098763" description="Pseudoazurin" evidence="9">
    <location>
        <begin position="18"/>
        <end position="148"/>
    </location>
</feature>
<comment type="subcellular location">
    <subcellularLocation>
        <location evidence="1">Periplasm</location>
    </subcellularLocation>
</comment>
<reference evidence="11" key="1">
    <citation type="journal article" date="2014" name="Int. J. Syst. Evol. Microbiol.">
        <title>Complete genome sequence of Corynebacterium casei LMG S-19264T (=DSM 44701T), isolated from a smear-ripened cheese.</title>
        <authorList>
            <consortium name="US DOE Joint Genome Institute (JGI-PGF)"/>
            <person name="Walter F."/>
            <person name="Albersmeier A."/>
            <person name="Kalinowski J."/>
            <person name="Ruckert C."/>
        </authorList>
    </citation>
    <scope>NUCLEOTIDE SEQUENCE</scope>
    <source>
        <strain evidence="11">VKM B-2222</strain>
    </source>
</reference>
<evidence type="ECO:0000256" key="1">
    <source>
        <dbReference type="ARBA" id="ARBA00004418"/>
    </source>
</evidence>
<feature type="binding site" evidence="8">
    <location>
        <position position="98"/>
    </location>
    <ligand>
        <name>Cu cation</name>
        <dbReference type="ChEBI" id="CHEBI:23378"/>
    </ligand>
</feature>
<reference evidence="11" key="2">
    <citation type="submission" date="2023-01" db="EMBL/GenBank/DDBJ databases">
        <authorList>
            <person name="Sun Q."/>
            <person name="Evtushenko L."/>
        </authorList>
    </citation>
    <scope>NUCLEOTIDE SEQUENCE</scope>
    <source>
        <strain evidence="11">VKM B-2222</strain>
    </source>
</reference>
<keyword evidence="12" id="KW-1185">Reference proteome</keyword>
<dbReference type="InterPro" id="IPR001235">
    <property type="entry name" value="Copper_blue_Plastocyanin"/>
</dbReference>
<keyword evidence="5" id="KW-0249">Electron transport</keyword>
<dbReference type="Proteomes" id="UP001143349">
    <property type="component" value="Unassembled WGS sequence"/>
</dbReference>
<dbReference type="GO" id="GO:0042597">
    <property type="term" value="C:periplasmic space"/>
    <property type="evidence" value="ECO:0007669"/>
    <property type="project" value="UniProtKB-SubCell"/>
</dbReference>
<accession>A0AAD3P0C6</accession>
<feature type="signal peptide" evidence="9">
    <location>
        <begin position="1"/>
        <end position="17"/>
    </location>
</feature>
<dbReference type="PRINTS" id="PR00156">
    <property type="entry name" value="COPPERBLUE"/>
</dbReference>
<evidence type="ECO:0000256" key="8">
    <source>
        <dbReference type="PIRSR" id="PIRSR602386-1"/>
    </source>
</evidence>
<evidence type="ECO:0000256" key="5">
    <source>
        <dbReference type="ARBA" id="ARBA00022982"/>
    </source>
</evidence>
<evidence type="ECO:0000256" key="9">
    <source>
        <dbReference type="SAM" id="SignalP"/>
    </source>
</evidence>
<evidence type="ECO:0000259" key="10">
    <source>
        <dbReference type="Pfam" id="PF00127"/>
    </source>
</evidence>
<keyword evidence="3 8" id="KW-0479">Metal-binding</keyword>
<dbReference type="Gene3D" id="2.60.40.420">
    <property type="entry name" value="Cupredoxins - blue copper proteins"/>
    <property type="match status" value="1"/>
</dbReference>
<evidence type="ECO:0000256" key="2">
    <source>
        <dbReference type="ARBA" id="ARBA00022448"/>
    </source>
</evidence>
<dbReference type="SUPFAM" id="SSF49503">
    <property type="entry name" value="Cupredoxins"/>
    <property type="match status" value="1"/>
</dbReference>
<dbReference type="AlphaFoldDB" id="A0AAD3P0C6"/>
<comment type="caution">
    <text evidence="11">The sequence shown here is derived from an EMBL/GenBank/DDBJ whole genome shotgun (WGS) entry which is preliminary data.</text>
</comment>
<evidence type="ECO:0000256" key="7">
    <source>
        <dbReference type="NCBIfam" id="TIGR02375"/>
    </source>
</evidence>
<dbReference type="CDD" id="cd04218">
    <property type="entry name" value="Pseudoazurin"/>
    <property type="match status" value="1"/>
</dbReference>
<keyword evidence="9" id="KW-0732">Signal</keyword>
<evidence type="ECO:0000256" key="6">
    <source>
        <dbReference type="ARBA" id="ARBA00023008"/>
    </source>
</evidence>
<keyword evidence="6 8" id="KW-0186">Copper</keyword>
<dbReference type="RefSeq" id="WP_271179749.1">
    <property type="nucleotide sequence ID" value="NZ_BSFH01000028.1"/>
</dbReference>
<feature type="binding site" evidence="8">
    <location>
        <position position="103"/>
    </location>
    <ligand>
        <name>Cu cation</name>
        <dbReference type="ChEBI" id="CHEBI:23378"/>
    </ligand>
</feature>
<dbReference type="PRINTS" id="PR00155">
    <property type="entry name" value="AMICYANIN"/>
</dbReference>
<sequence>MKSALLALMLLGTPVLAETHEVRMFNRSDRGVMVYEPSFLRIAPGDTVRFVPTQPGHNAASIDGMIPEGAKPFKSRINEDFSVTLTVPGSYGIKCSPHFAMGMVMLIEVGEAHAPALPDDLPPKSRARFDEILARRTPGARPPPPEKG</sequence>
<keyword evidence="4" id="KW-0574">Periplasm</keyword>
<dbReference type="GO" id="GO:0009055">
    <property type="term" value="F:electron transfer activity"/>
    <property type="evidence" value="ECO:0007669"/>
    <property type="project" value="InterPro"/>
</dbReference>
<feature type="binding site" evidence="8">
    <location>
        <position position="57"/>
    </location>
    <ligand>
        <name>Cu cation</name>
        <dbReference type="ChEBI" id="CHEBI:23378"/>
    </ligand>
</feature>
<dbReference type="GO" id="GO:0005507">
    <property type="term" value="F:copper ion binding"/>
    <property type="evidence" value="ECO:0007669"/>
    <property type="project" value="UniProtKB-UniRule"/>
</dbReference>
<evidence type="ECO:0000256" key="4">
    <source>
        <dbReference type="ARBA" id="ARBA00022764"/>
    </source>
</evidence>
<gene>
    <name evidence="11" type="ORF">GCM10017635_20190</name>
</gene>
<evidence type="ECO:0000256" key="3">
    <source>
        <dbReference type="ARBA" id="ARBA00022723"/>
    </source>
</evidence>
<proteinExistence type="predicted"/>
<evidence type="ECO:0000313" key="12">
    <source>
        <dbReference type="Proteomes" id="UP001143349"/>
    </source>
</evidence>
<dbReference type="NCBIfam" id="TIGR02375">
    <property type="entry name" value="pseudoazurin"/>
    <property type="match status" value="1"/>
</dbReference>
<organism evidence="11 12">
    <name type="scientific">Paracoccus kondratievae</name>
    <dbReference type="NCBI Taxonomy" id="135740"/>
    <lineage>
        <taxon>Bacteria</taxon>
        <taxon>Pseudomonadati</taxon>
        <taxon>Pseudomonadota</taxon>
        <taxon>Alphaproteobacteria</taxon>
        <taxon>Rhodobacterales</taxon>
        <taxon>Paracoccaceae</taxon>
        <taxon>Paracoccus</taxon>
    </lineage>
</organism>
<dbReference type="InterPro" id="IPR002386">
    <property type="entry name" value="Amicyanin/Pseudoazurin"/>
</dbReference>
<dbReference type="InterPro" id="IPR000923">
    <property type="entry name" value="BlueCu_1"/>
</dbReference>